<name>A0ABR2ZEU8_9AGAR</name>
<dbReference type="InterPro" id="IPR009327">
    <property type="entry name" value="Cupin_DUF985"/>
</dbReference>
<evidence type="ECO:0000259" key="1">
    <source>
        <dbReference type="Pfam" id="PF06172"/>
    </source>
</evidence>
<keyword evidence="3" id="KW-1185">Reference proteome</keyword>
<dbReference type="Proteomes" id="UP001437256">
    <property type="component" value="Unassembled WGS sequence"/>
</dbReference>
<gene>
    <name evidence="2" type="ORF">AAF712_013118</name>
</gene>
<comment type="caution">
    <text evidence="2">The sequence shown here is derived from an EMBL/GenBank/DDBJ whole genome shotgun (WGS) entry which is preliminary data.</text>
</comment>
<proteinExistence type="predicted"/>
<dbReference type="InterPro" id="IPR011051">
    <property type="entry name" value="RmlC_Cupin_sf"/>
</dbReference>
<evidence type="ECO:0000313" key="2">
    <source>
        <dbReference type="EMBL" id="KAL0060101.1"/>
    </source>
</evidence>
<dbReference type="PANTHER" id="PTHR33387">
    <property type="entry name" value="RMLC-LIKE JELLY ROLL FOLD PROTEIN"/>
    <property type="match status" value="1"/>
</dbReference>
<dbReference type="CDD" id="cd06121">
    <property type="entry name" value="cupin_YML079wp"/>
    <property type="match status" value="1"/>
</dbReference>
<dbReference type="PANTHER" id="PTHR33387:SF3">
    <property type="entry name" value="DUF985 DOMAIN-CONTAINING PROTEIN"/>
    <property type="match status" value="1"/>
</dbReference>
<evidence type="ECO:0000313" key="3">
    <source>
        <dbReference type="Proteomes" id="UP001437256"/>
    </source>
</evidence>
<dbReference type="Gene3D" id="2.60.120.10">
    <property type="entry name" value="Jelly Rolls"/>
    <property type="match status" value="1"/>
</dbReference>
<feature type="domain" description="DUF985" evidence="1">
    <location>
        <begin position="8"/>
        <end position="169"/>
    </location>
</feature>
<dbReference type="Pfam" id="PF06172">
    <property type="entry name" value="Cupin_5"/>
    <property type="match status" value="1"/>
</dbReference>
<sequence length="198" mass="22245">MAGTPTDTLIQQLGLQSHPAGGYFLETDRRKTEIGTPFRPDAPLRALATTIYYLLTKDSPTVRKSSPDHNDTACVCVSTPRDSQAYHMHHQGRMEYTLITPGSPPKIETKVLGPDTSKGESRMIVVDPEVWKFARLLPEDLADEERAKEGCLMTMLLVPGFSLEDHEFMTPESLKALFDGVEGGEEWIRKFSDHVWRN</sequence>
<organism evidence="2 3">
    <name type="scientific">Marasmius tenuissimus</name>
    <dbReference type="NCBI Taxonomy" id="585030"/>
    <lineage>
        <taxon>Eukaryota</taxon>
        <taxon>Fungi</taxon>
        <taxon>Dikarya</taxon>
        <taxon>Basidiomycota</taxon>
        <taxon>Agaricomycotina</taxon>
        <taxon>Agaricomycetes</taxon>
        <taxon>Agaricomycetidae</taxon>
        <taxon>Agaricales</taxon>
        <taxon>Marasmiineae</taxon>
        <taxon>Marasmiaceae</taxon>
        <taxon>Marasmius</taxon>
    </lineage>
</organism>
<reference evidence="2 3" key="1">
    <citation type="submission" date="2024-05" db="EMBL/GenBank/DDBJ databases">
        <title>A draft genome resource for the thread blight pathogen Marasmius tenuissimus strain MS-2.</title>
        <authorList>
            <person name="Yulfo-Soto G.E."/>
            <person name="Baruah I.K."/>
            <person name="Amoako-Attah I."/>
            <person name="Bukari Y."/>
            <person name="Meinhardt L.W."/>
            <person name="Bailey B.A."/>
            <person name="Cohen S.P."/>
        </authorList>
    </citation>
    <scope>NUCLEOTIDE SEQUENCE [LARGE SCALE GENOMIC DNA]</scope>
    <source>
        <strain evidence="2 3">MS-2</strain>
    </source>
</reference>
<accession>A0ABR2ZEU8</accession>
<dbReference type="InterPro" id="IPR014710">
    <property type="entry name" value="RmlC-like_jellyroll"/>
</dbReference>
<dbReference type="SUPFAM" id="SSF51182">
    <property type="entry name" value="RmlC-like cupins"/>
    <property type="match status" value="1"/>
</dbReference>
<dbReference type="EMBL" id="JBBXMP010000192">
    <property type="protein sequence ID" value="KAL0060101.1"/>
    <property type="molecule type" value="Genomic_DNA"/>
</dbReference>
<dbReference type="InterPro" id="IPR039935">
    <property type="entry name" value="YML079W-like"/>
</dbReference>
<protein>
    <recommendedName>
        <fullName evidence="1">DUF985 domain-containing protein</fullName>
    </recommendedName>
</protein>